<proteinExistence type="predicted"/>
<keyword evidence="2" id="KW-1185">Reference proteome</keyword>
<reference evidence="1" key="1">
    <citation type="submission" date="2022-04" db="EMBL/GenBank/DDBJ databases">
        <title>Genome of the entomopathogenic fungus Entomophthora muscae.</title>
        <authorList>
            <person name="Elya C."/>
            <person name="Lovett B.R."/>
            <person name="Lee E."/>
            <person name="Macias A.M."/>
            <person name="Hajek A.E."/>
            <person name="De Bivort B.L."/>
            <person name="Kasson M.T."/>
            <person name="De Fine Licht H.H."/>
            <person name="Stajich J.E."/>
        </authorList>
    </citation>
    <scope>NUCLEOTIDE SEQUENCE</scope>
    <source>
        <strain evidence="1">Berkeley</strain>
    </source>
</reference>
<dbReference type="Proteomes" id="UP001165960">
    <property type="component" value="Unassembled WGS sequence"/>
</dbReference>
<organism evidence="1 2">
    <name type="scientific">Entomophthora muscae</name>
    <dbReference type="NCBI Taxonomy" id="34485"/>
    <lineage>
        <taxon>Eukaryota</taxon>
        <taxon>Fungi</taxon>
        <taxon>Fungi incertae sedis</taxon>
        <taxon>Zoopagomycota</taxon>
        <taxon>Entomophthoromycotina</taxon>
        <taxon>Entomophthoromycetes</taxon>
        <taxon>Entomophthorales</taxon>
        <taxon>Entomophthoraceae</taxon>
        <taxon>Entomophthora</taxon>
    </lineage>
</organism>
<evidence type="ECO:0000313" key="2">
    <source>
        <dbReference type="Proteomes" id="UP001165960"/>
    </source>
</evidence>
<gene>
    <name evidence="1" type="ORF">DSO57_1036901</name>
</gene>
<evidence type="ECO:0000313" key="1">
    <source>
        <dbReference type="EMBL" id="KAJ9056070.1"/>
    </source>
</evidence>
<sequence>MQLASRQDLKVFIKRHKNYLVSLALLWALGLFWRVRGPLRLLWERIFSQSKKTIPSKKSSKKKLLSISLDKIVLQNTSKDPAIPSYVFVESSLPTLCRLCEQYEVYLIATVKSILEQKQVEELIISSALSVKHQLDIRKVVFCQSSTGRSHIVRHLEPHIHVDNELAVIKQLSFSISRLILIISQSNGVALKDVASTEKLSRNIDIVRGFTEACLL</sequence>
<comment type="caution">
    <text evidence="1">The sequence shown here is derived from an EMBL/GenBank/DDBJ whole genome shotgun (WGS) entry which is preliminary data.</text>
</comment>
<name>A0ACC2S192_9FUNG</name>
<dbReference type="EMBL" id="QTSX02006052">
    <property type="protein sequence ID" value="KAJ9056070.1"/>
    <property type="molecule type" value="Genomic_DNA"/>
</dbReference>
<accession>A0ACC2S192</accession>
<protein>
    <submittedName>
        <fullName evidence="1">Uncharacterized protein</fullName>
    </submittedName>
</protein>